<keyword evidence="3" id="KW-1185">Reference proteome</keyword>
<gene>
    <name evidence="2" type="ORF">SASPL_148286</name>
</gene>
<dbReference type="EMBL" id="PNBA02000019">
    <property type="protein sequence ID" value="KAG6390548.1"/>
    <property type="molecule type" value="Genomic_DNA"/>
</dbReference>
<name>A0A8X8W915_SALSN</name>
<sequence length="202" mass="22902">MTARKSKVVKMTSWTLTKLGGSVLPKLVESVWSKCVKLTTDNACNSAISIKDFEFNLKDLQKNTKILVAKAYDVEEEIQYLERSGRKKRKREVRQWLEDVTSIKKQVVELETEVKSQGFIMRLTDGGLPAKLNDDVDKLVVQSRYFGDLVLNVCGSRPRDRLVTKKKFFLKFFIKHLRAKGKGSDKQCSSEHDGAADGLDGN</sequence>
<feature type="compositionally biased region" description="Basic and acidic residues" evidence="1">
    <location>
        <begin position="182"/>
        <end position="195"/>
    </location>
</feature>
<comment type="caution">
    <text evidence="2">The sequence shown here is derived from an EMBL/GenBank/DDBJ whole genome shotgun (WGS) entry which is preliminary data.</text>
</comment>
<organism evidence="2">
    <name type="scientific">Salvia splendens</name>
    <name type="common">Scarlet sage</name>
    <dbReference type="NCBI Taxonomy" id="180675"/>
    <lineage>
        <taxon>Eukaryota</taxon>
        <taxon>Viridiplantae</taxon>
        <taxon>Streptophyta</taxon>
        <taxon>Embryophyta</taxon>
        <taxon>Tracheophyta</taxon>
        <taxon>Spermatophyta</taxon>
        <taxon>Magnoliopsida</taxon>
        <taxon>eudicotyledons</taxon>
        <taxon>Gunneridae</taxon>
        <taxon>Pentapetalae</taxon>
        <taxon>asterids</taxon>
        <taxon>lamiids</taxon>
        <taxon>Lamiales</taxon>
        <taxon>Lamiaceae</taxon>
        <taxon>Nepetoideae</taxon>
        <taxon>Mentheae</taxon>
        <taxon>Salviinae</taxon>
        <taxon>Salvia</taxon>
        <taxon>Salvia subgen. Calosphace</taxon>
        <taxon>core Calosphace</taxon>
    </lineage>
</organism>
<feature type="region of interest" description="Disordered" evidence="1">
    <location>
        <begin position="182"/>
        <end position="202"/>
    </location>
</feature>
<reference evidence="2" key="1">
    <citation type="submission" date="2018-01" db="EMBL/GenBank/DDBJ databases">
        <authorList>
            <person name="Mao J.F."/>
        </authorList>
    </citation>
    <scope>NUCLEOTIDE SEQUENCE</scope>
    <source>
        <strain evidence="2">Huo1</strain>
        <tissue evidence="2">Leaf</tissue>
    </source>
</reference>
<protein>
    <submittedName>
        <fullName evidence="2">Uncharacterized protein</fullName>
    </submittedName>
</protein>
<dbReference type="AlphaFoldDB" id="A0A8X8W915"/>
<proteinExistence type="predicted"/>
<evidence type="ECO:0000256" key="1">
    <source>
        <dbReference type="SAM" id="MobiDB-lite"/>
    </source>
</evidence>
<evidence type="ECO:0000313" key="3">
    <source>
        <dbReference type="Proteomes" id="UP000298416"/>
    </source>
</evidence>
<evidence type="ECO:0000313" key="2">
    <source>
        <dbReference type="EMBL" id="KAG6390548.1"/>
    </source>
</evidence>
<accession>A0A8X8W915</accession>
<reference evidence="2" key="2">
    <citation type="submission" date="2020-08" db="EMBL/GenBank/DDBJ databases">
        <title>Plant Genome Project.</title>
        <authorList>
            <person name="Zhang R.-G."/>
        </authorList>
    </citation>
    <scope>NUCLEOTIDE SEQUENCE</scope>
    <source>
        <strain evidence="2">Huo1</strain>
        <tissue evidence="2">Leaf</tissue>
    </source>
</reference>
<dbReference type="Proteomes" id="UP000298416">
    <property type="component" value="Unassembled WGS sequence"/>
</dbReference>